<dbReference type="Pfam" id="PF12697">
    <property type="entry name" value="Abhydrolase_6"/>
    <property type="match status" value="1"/>
</dbReference>
<dbReference type="PRINTS" id="PR00412">
    <property type="entry name" value="EPOXHYDRLASE"/>
</dbReference>
<dbReference type="EMBL" id="BONQ01000015">
    <property type="protein sequence ID" value="GIG42587.1"/>
    <property type="molecule type" value="Genomic_DNA"/>
</dbReference>
<keyword evidence="2" id="KW-0378">Hydrolase</keyword>
<dbReference type="GO" id="GO:0016787">
    <property type="term" value="F:hydrolase activity"/>
    <property type="evidence" value="ECO:0007669"/>
    <property type="project" value="UniProtKB-KW"/>
</dbReference>
<evidence type="ECO:0000313" key="2">
    <source>
        <dbReference type="EMBL" id="GIG42587.1"/>
    </source>
</evidence>
<dbReference type="PANTHER" id="PTHR46438">
    <property type="entry name" value="ALPHA/BETA-HYDROLASES SUPERFAMILY PROTEIN"/>
    <property type="match status" value="1"/>
</dbReference>
<dbReference type="Gene3D" id="3.40.50.1820">
    <property type="entry name" value="alpha/beta hydrolase"/>
    <property type="match status" value="1"/>
</dbReference>
<accession>A0A919PFT6</accession>
<dbReference type="InterPro" id="IPR000073">
    <property type="entry name" value="AB_hydrolase_1"/>
</dbReference>
<evidence type="ECO:0000313" key="3">
    <source>
        <dbReference type="Proteomes" id="UP000660611"/>
    </source>
</evidence>
<sequence length="267" mass="28271">MRVDGIDTHVLTAGPADAPAVVLLHGGAHGEAAETAWAHNIGALAGRHRVIAPDWLGFGRSAKLVDFADRTGRMLQHLARLLEELGVRRADVVGLSMGGAVLLRDLTAATPVLPVRRAVLTSAGGPPLGAAVRQRLMAYDGTLDGMREQVRMVFADPRFADDDAYVGALHEMSAQPGAFEAFASLALRRPDAPPPPAGDPTPYERITVPVLVVAGAQDRLKEPGFAAAVATRIPDARLEVVDGCGHCPQIEAAERWNRLVLDFLAEG</sequence>
<gene>
    <name evidence="2" type="ORF">Dsi01nite_006280</name>
</gene>
<dbReference type="Proteomes" id="UP000660611">
    <property type="component" value="Unassembled WGS sequence"/>
</dbReference>
<reference evidence="2" key="1">
    <citation type="submission" date="2021-01" db="EMBL/GenBank/DDBJ databases">
        <title>Whole genome shotgun sequence of Dactylosporangium siamense NBRC 106093.</title>
        <authorList>
            <person name="Komaki H."/>
            <person name="Tamura T."/>
        </authorList>
    </citation>
    <scope>NUCLEOTIDE SEQUENCE</scope>
    <source>
        <strain evidence="2">NBRC 106093</strain>
    </source>
</reference>
<dbReference type="SUPFAM" id="SSF53474">
    <property type="entry name" value="alpha/beta-Hydrolases"/>
    <property type="match status" value="1"/>
</dbReference>
<dbReference type="AlphaFoldDB" id="A0A919PFT6"/>
<keyword evidence="3" id="KW-1185">Reference proteome</keyword>
<dbReference type="InterPro" id="IPR000639">
    <property type="entry name" value="Epox_hydrolase-like"/>
</dbReference>
<organism evidence="2 3">
    <name type="scientific">Dactylosporangium siamense</name>
    <dbReference type="NCBI Taxonomy" id="685454"/>
    <lineage>
        <taxon>Bacteria</taxon>
        <taxon>Bacillati</taxon>
        <taxon>Actinomycetota</taxon>
        <taxon>Actinomycetes</taxon>
        <taxon>Micromonosporales</taxon>
        <taxon>Micromonosporaceae</taxon>
        <taxon>Dactylosporangium</taxon>
    </lineage>
</organism>
<feature type="domain" description="AB hydrolase-1" evidence="1">
    <location>
        <begin position="21"/>
        <end position="256"/>
    </location>
</feature>
<dbReference type="PANTHER" id="PTHR46438:SF11">
    <property type="entry name" value="LIPASE-RELATED"/>
    <property type="match status" value="1"/>
</dbReference>
<comment type="caution">
    <text evidence="2">The sequence shown here is derived from an EMBL/GenBank/DDBJ whole genome shotgun (WGS) entry which is preliminary data.</text>
</comment>
<dbReference type="PRINTS" id="PR00111">
    <property type="entry name" value="ABHYDROLASE"/>
</dbReference>
<protein>
    <submittedName>
        <fullName evidence="2">Alpha/beta hydrolase</fullName>
    </submittedName>
</protein>
<name>A0A919PFT6_9ACTN</name>
<proteinExistence type="predicted"/>
<evidence type="ECO:0000259" key="1">
    <source>
        <dbReference type="Pfam" id="PF12697"/>
    </source>
</evidence>
<dbReference type="InterPro" id="IPR029058">
    <property type="entry name" value="AB_hydrolase_fold"/>
</dbReference>